<reference evidence="2" key="2">
    <citation type="submission" date="2021-04" db="EMBL/GenBank/DDBJ databases">
        <authorList>
            <person name="Gilroy R."/>
        </authorList>
    </citation>
    <scope>NUCLEOTIDE SEQUENCE</scope>
    <source>
        <strain evidence="2">5933</strain>
    </source>
</reference>
<dbReference type="InterPro" id="IPR027024">
    <property type="entry name" value="UCP027386_ABC_sbc_TM0202"/>
</dbReference>
<dbReference type="SUPFAM" id="SSF53850">
    <property type="entry name" value="Periplasmic binding protein-like II"/>
    <property type="match status" value="1"/>
</dbReference>
<gene>
    <name evidence="2" type="ORF">H9698_07320</name>
</gene>
<sequence>MKKRWAAAVGAVILSVAMLAGCAGAPASSMAQSVSGTASSSSAGVSSQAAASESAASTDSTAGEKGVIRMAGLKGPTTMGVVSLMKETEEGKARHGYQVEMYGAADEIAPKLIQGELDAAMIPCNLASVLYNKTGGKIQTAAINTLGVLYIVGTDDTVKSVADLKGKTLYATGKGTTPEYALNHILTENGLEPGVDVTIEYKAEATEVVSALAAAGEGALAMLPQPYVTTAQMQMDTLNVLLDLTEEWNKVSPDSALVTGVLVVQKDFAEQNPELMSDFLADYQASVEWVNTNTAEAAALIADYGIVPKAAVAEKALPQCNITFVSGAEMKQQVSGYLQVLMDADAASVGGALPGDDFYYGA</sequence>
<feature type="signal peptide" evidence="1">
    <location>
        <begin position="1"/>
        <end position="31"/>
    </location>
</feature>
<keyword evidence="1" id="KW-0732">Signal</keyword>
<organism evidence="2 3">
    <name type="scientific">Candidatus Ruthenibacterium merdavium</name>
    <dbReference type="NCBI Taxonomy" id="2838752"/>
    <lineage>
        <taxon>Bacteria</taxon>
        <taxon>Bacillati</taxon>
        <taxon>Bacillota</taxon>
        <taxon>Clostridia</taxon>
        <taxon>Eubacteriales</taxon>
        <taxon>Oscillospiraceae</taxon>
        <taxon>Ruthenibacterium</taxon>
    </lineage>
</organism>
<dbReference type="PANTHER" id="PTHR30024">
    <property type="entry name" value="ALIPHATIC SULFONATES-BINDING PROTEIN-RELATED"/>
    <property type="match status" value="1"/>
</dbReference>
<dbReference type="AlphaFoldDB" id="A0A9D2Q547"/>
<feature type="chain" id="PRO_5039016147" evidence="1">
    <location>
        <begin position="32"/>
        <end position="362"/>
    </location>
</feature>
<reference evidence="2" key="1">
    <citation type="journal article" date="2021" name="PeerJ">
        <title>Extensive microbial diversity within the chicken gut microbiome revealed by metagenomics and culture.</title>
        <authorList>
            <person name="Gilroy R."/>
            <person name="Ravi A."/>
            <person name="Getino M."/>
            <person name="Pursley I."/>
            <person name="Horton D.L."/>
            <person name="Alikhan N.F."/>
            <person name="Baker D."/>
            <person name="Gharbi K."/>
            <person name="Hall N."/>
            <person name="Watson M."/>
            <person name="Adriaenssens E.M."/>
            <person name="Foster-Nyarko E."/>
            <person name="Jarju S."/>
            <person name="Secka A."/>
            <person name="Antonio M."/>
            <person name="Oren A."/>
            <person name="Chaudhuri R.R."/>
            <person name="La Ragione R."/>
            <person name="Hildebrand F."/>
            <person name="Pallen M.J."/>
        </authorList>
    </citation>
    <scope>NUCLEOTIDE SEQUENCE</scope>
    <source>
        <strain evidence="2">5933</strain>
    </source>
</reference>
<comment type="caution">
    <text evidence="2">The sequence shown here is derived from an EMBL/GenBank/DDBJ whole genome shotgun (WGS) entry which is preliminary data.</text>
</comment>
<dbReference type="PANTHER" id="PTHR30024:SF46">
    <property type="entry name" value="ABC TRANSPORTER, SUBSTRATE-BINDING LIPOPROTEIN"/>
    <property type="match status" value="1"/>
</dbReference>
<evidence type="ECO:0000313" key="2">
    <source>
        <dbReference type="EMBL" id="HJC72586.1"/>
    </source>
</evidence>
<evidence type="ECO:0000313" key="3">
    <source>
        <dbReference type="Proteomes" id="UP000823918"/>
    </source>
</evidence>
<protein>
    <submittedName>
        <fullName evidence="2">ABC transporter substrate-binding protein</fullName>
    </submittedName>
</protein>
<dbReference type="PROSITE" id="PS51257">
    <property type="entry name" value="PROKAR_LIPOPROTEIN"/>
    <property type="match status" value="1"/>
</dbReference>
<name>A0A9D2Q547_9FIRM</name>
<dbReference type="Pfam" id="PF12974">
    <property type="entry name" value="Phosphonate-bd"/>
    <property type="match status" value="1"/>
</dbReference>
<dbReference type="Proteomes" id="UP000823918">
    <property type="component" value="Unassembled WGS sequence"/>
</dbReference>
<proteinExistence type="predicted"/>
<evidence type="ECO:0000256" key="1">
    <source>
        <dbReference type="SAM" id="SignalP"/>
    </source>
</evidence>
<dbReference type="EMBL" id="DWWA01000037">
    <property type="protein sequence ID" value="HJC72586.1"/>
    <property type="molecule type" value="Genomic_DNA"/>
</dbReference>
<dbReference type="PIRSF" id="PIRSF027386">
    <property type="entry name" value="UCP027386_ABC_sbc_TM0202"/>
    <property type="match status" value="1"/>
</dbReference>
<dbReference type="Gene3D" id="3.40.190.10">
    <property type="entry name" value="Periplasmic binding protein-like II"/>
    <property type="match status" value="2"/>
</dbReference>
<accession>A0A9D2Q547</accession>